<dbReference type="EMBL" id="JAENGY010000007">
    <property type="protein sequence ID" value="KAG6977402.1"/>
    <property type="molecule type" value="Genomic_DNA"/>
</dbReference>
<evidence type="ECO:0000313" key="4">
    <source>
        <dbReference type="Proteomes" id="UP000709295"/>
    </source>
</evidence>
<organism evidence="3 4">
    <name type="scientific">Phytophthora aleatoria</name>
    <dbReference type="NCBI Taxonomy" id="2496075"/>
    <lineage>
        <taxon>Eukaryota</taxon>
        <taxon>Sar</taxon>
        <taxon>Stramenopiles</taxon>
        <taxon>Oomycota</taxon>
        <taxon>Peronosporomycetes</taxon>
        <taxon>Peronosporales</taxon>
        <taxon>Peronosporaceae</taxon>
        <taxon>Phytophthora</taxon>
    </lineage>
</organism>
<evidence type="ECO:0000259" key="2">
    <source>
        <dbReference type="Pfam" id="PF24964"/>
    </source>
</evidence>
<feature type="region of interest" description="Disordered" evidence="1">
    <location>
        <begin position="1"/>
        <end position="32"/>
    </location>
</feature>
<proteinExistence type="predicted"/>
<accession>A0A8J5MJ59</accession>
<feature type="compositionally biased region" description="Polar residues" evidence="1">
    <location>
        <begin position="159"/>
        <end position="173"/>
    </location>
</feature>
<keyword evidence="4" id="KW-1185">Reference proteome</keyword>
<sequence length="395" mass="43828">MSDPSVHLTDTELPDNASYPPELRQDDKRRHKPNLTDDQRLMMADFLLKHSQGEARLPRSVITAAADKFEVHRNTVSRIWNLMKAAMDVGAPTDVVMNQVLSKKRGNCGRKKKDYSAALELVKQLPLSQRGSLRALSSAVGVPRTTLFRLLRNEDSAGNPVNTPDDQQDSSSDAKPKIANAIKPALSDKNKRERLKLCLDKMQPNGVFDDMKEIQTMVTNYVIPAIKTKMPSSLRNGPLFIQLDNQQMRLTPDDPVVAEVGRADGWDIQVQYQPAYSPELVVLNHTFLKSIYPEMTARRVNVLPPMEELIAGVERAFAAIPSRQINDAFLSLQKTMECIMLAGGSNDFESQEDATKQSLQRDGSLPVSVLCKREALLACQAILNAPPEATAPSSD</sequence>
<dbReference type="Pfam" id="PF24964">
    <property type="entry name" value="DUF7769"/>
    <property type="match status" value="1"/>
</dbReference>
<dbReference type="AlphaFoldDB" id="A0A8J5MJ59"/>
<evidence type="ECO:0000313" key="3">
    <source>
        <dbReference type="EMBL" id="KAG6977402.1"/>
    </source>
</evidence>
<feature type="region of interest" description="Disordered" evidence="1">
    <location>
        <begin position="151"/>
        <end position="181"/>
    </location>
</feature>
<evidence type="ECO:0000256" key="1">
    <source>
        <dbReference type="SAM" id="MobiDB-lite"/>
    </source>
</evidence>
<dbReference type="PANTHER" id="PTHR33889">
    <property type="entry name" value="OS04G0681850 PROTEIN"/>
    <property type="match status" value="1"/>
</dbReference>
<reference evidence="3" key="1">
    <citation type="submission" date="2021-01" db="EMBL/GenBank/DDBJ databases">
        <title>Phytophthora aleatoria, a newly-described species from Pinus radiata is distinct from Phytophthora cactorum isolates based on comparative genomics.</title>
        <authorList>
            <person name="Mcdougal R."/>
            <person name="Panda P."/>
            <person name="Williams N."/>
            <person name="Studholme D.J."/>
        </authorList>
    </citation>
    <scope>NUCLEOTIDE SEQUENCE</scope>
    <source>
        <strain evidence="3">NZFS 4037</strain>
    </source>
</reference>
<dbReference type="Proteomes" id="UP000709295">
    <property type="component" value="Unassembled WGS sequence"/>
</dbReference>
<feature type="compositionally biased region" description="Basic and acidic residues" evidence="1">
    <location>
        <begin position="23"/>
        <end position="32"/>
    </location>
</feature>
<feature type="domain" description="DUF7769" evidence="2">
    <location>
        <begin position="35"/>
        <end position="87"/>
    </location>
</feature>
<protein>
    <recommendedName>
        <fullName evidence="2">DUF7769 domain-containing protein</fullName>
    </recommendedName>
</protein>
<gene>
    <name evidence="3" type="ORF">JG688_00000396</name>
</gene>
<name>A0A8J5MJ59_9STRA</name>
<dbReference type="PANTHER" id="PTHR33889:SF7">
    <property type="entry name" value="OS04G0681850 PROTEIN"/>
    <property type="match status" value="1"/>
</dbReference>
<dbReference type="InterPro" id="IPR056671">
    <property type="entry name" value="DUF7769"/>
</dbReference>
<comment type="caution">
    <text evidence="3">The sequence shown here is derived from an EMBL/GenBank/DDBJ whole genome shotgun (WGS) entry which is preliminary data.</text>
</comment>